<evidence type="ECO:0000256" key="13">
    <source>
        <dbReference type="SAM" id="MobiDB-lite"/>
    </source>
</evidence>
<keyword evidence="11" id="KW-0472">Membrane</keyword>
<dbReference type="Proteomes" id="UP001341840">
    <property type="component" value="Unassembled WGS sequence"/>
</dbReference>
<dbReference type="PROSITE" id="PS50089">
    <property type="entry name" value="ZF_RING_2"/>
    <property type="match status" value="1"/>
</dbReference>
<evidence type="ECO:0000256" key="12">
    <source>
        <dbReference type="PROSITE-ProRule" id="PRU00175"/>
    </source>
</evidence>
<comment type="subcellular location">
    <subcellularLocation>
        <location evidence="2">Membrane</location>
        <topology evidence="2">Multi-pass membrane protein</topology>
    </subcellularLocation>
</comment>
<evidence type="ECO:0000256" key="8">
    <source>
        <dbReference type="ARBA" id="ARBA00022786"/>
    </source>
</evidence>
<organism evidence="15 16">
    <name type="scientific">Stylosanthes scabra</name>
    <dbReference type="NCBI Taxonomy" id="79078"/>
    <lineage>
        <taxon>Eukaryota</taxon>
        <taxon>Viridiplantae</taxon>
        <taxon>Streptophyta</taxon>
        <taxon>Embryophyta</taxon>
        <taxon>Tracheophyta</taxon>
        <taxon>Spermatophyta</taxon>
        <taxon>Magnoliopsida</taxon>
        <taxon>eudicotyledons</taxon>
        <taxon>Gunneridae</taxon>
        <taxon>Pentapetalae</taxon>
        <taxon>rosids</taxon>
        <taxon>fabids</taxon>
        <taxon>Fabales</taxon>
        <taxon>Fabaceae</taxon>
        <taxon>Papilionoideae</taxon>
        <taxon>50 kb inversion clade</taxon>
        <taxon>dalbergioids sensu lato</taxon>
        <taxon>Dalbergieae</taxon>
        <taxon>Pterocarpus clade</taxon>
        <taxon>Stylosanthes</taxon>
    </lineage>
</organism>
<evidence type="ECO:0000313" key="16">
    <source>
        <dbReference type="Proteomes" id="UP001341840"/>
    </source>
</evidence>
<dbReference type="CDD" id="cd16454">
    <property type="entry name" value="RING-H2_PA-TM-RING"/>
    <property type="match status" value="1"/>
</dbReference>
<evidence type="ECO:0000256" key="11">
    <source>
        <dbReference type="ARBA" id="ARBA00023136"/>
    </source>
</evidence>
<keyword evidence="4" id="KW-0808">Transferase</keyword>
<dbReference type="EMBL" id="JASCZI010241904">
    <property type="protein sequence ID" value="MED6208223.1"/>
    <property type="molecule type" value="Genomic_DNA"/>
</dbReference>
<accession>A0ABU6YHU1</accession>
<dbReference type="Pfam" id="PF13639">
    <property type="entry name" value="zf-RING_2"/>
    <property type="match status" value="1"/>
</dbReference>
<evidence type="ECO:0000256" key="5">
    <source>
        <dbReference type="ARBA" id="ARBA00022692"/>
    </source>
</evidence>
<dbReference type="SUPFAM" id="SSF57850">
    <property type="entry name" value="RING/U-box"/>
    <property type="match status" value="1"/>
</dbReference>
<feature type="compositionally biased region" description="Pro residues" evidence="13">
    <location>
        <begin position="70"/>
        <end position="86"/>
    </location>
</feature>
<dbReference type="InterPro" id="IPR013083">
    <property type="entry name" value="Znf_RING/FYVE/PHD"/>
</dbReference>
<dbReference type="Gene3D" id="3.30.40.10">
    <property type="entry name" value="Zinc/RING finger domain, C3HC4 (zinc finger)"/>
    <property type="match status" value="1"/>
</dbReference>
<keyword evidence="6" id="KW-0479">Metal-binding</keyword>
<protein>
    <recommendedName>
        <fullName evidence="3">RING-type E3 ubiquitin transferase</fullName>
        <ecNumber evidence="3">2.3.2.27</ecNumber>
    </recommendedName>
</protein>
<dbReference type="InterPro" id="IPR017907">
    <property type="entry name" value="Znf_RING_CS"/>
</dbReference>
<name>A0ABU6YHU1_9FABA</name>
<dbReference type="PANTHER" id="PTHR45977">
    <property type="entry name" value="TARGET OF ERK KINASE MPK-1"/>
    <property type="match status" value="1"/>
</dbReference>
<dbReference type="SUPFAM" id="SSF101447">
    <property type="entry name" value="Formin homology 2 domain (FH2 domain)"/>
    <property type="match status" value="1"/>
</dbReference>
<keyword evidence="7 12" id="KW-0863">Zinc-finger</keyword>
<feature type="domain" description="RING-type" evidence="14">
    <location>
        <begin position="120"/>
        <end position="161"/>
    </location>
</feature>
<dbReference type="EC" id="2.3.2.27" evidence="3"/>
<keyword evidence="10" id="KW-1133">Transmembrane helix</keyword>
<keyword evidence="8" id="KW-0833">Ubl conjugation pathway</keyword>
<dbReference type="PROSITE" id="PS00518">
    <property type="entry name" value="ZF_RING_1"/>
    <property type="match status" value="1"/>
</dbReference>
<evidence type="ECO:0000256" key="10">
    <source>
        <dbReference type="ARBA" id="ARBA00022989"/>
    </source>
</evidence>
<evidence type="ECO:0000256" key="2">
    <source>
        <dbReference type="ARBA" id="ARBA00004141"/>
    </source>
</evidence>
<comment type="caution">
    <text evidence="15">The sequence shown here is derived from an EMBL/GenBank/DDBJ whole genome shotgun (WGS) entry which is preliminary data.</text>
</comment>
<keyword evidence="5" id="KW-0812">Transmembrane</keyword>
<dbReference type="InterPro" id="IPR001841">
    <property type="entry name" value="Znf_RING"/>
</dbReference>
<dbReference type="SMART" id="SM00184">
    <property type="entry name" value="RING"/>
    <property type="match status" value="1"/>
</dbReference>
<evidence type="ECO:0000256" key="4">
    <source>
        <dbReference type="ARBA" id="ARBA00022679"/>
    </source>
</evidence>
<evidence type="ECO:0000256" key="9">
    <source>
        <dbReference type="ARBA" id="ARBA00022833"/>
    </source>
</evidence>
<evidence type="ECO:0000256" key="7">
    <source>
        <dbReference type="ARBA" id="ARBA00022771"/>
    </source>
</evidence>
<evidence type="ECO:0000256" key="1">
    <source>
        <dbReference type="ARBA" id="ARBA00000900"/>
    </source>
</evidence>
<evidence type="ECO:0000256" key="3">
    <source>
        <dbReference type="ARBA" id="ARBA00012483"/>
    </source>
</evidence>
<evidence type="ECO:0000259" key="14">
    <source>
        <dbReference type="PROSITE" id="PS50089"/>
    </source>
</evidence>
<gene>
    <name evidence="15" type="ORF">PIB30_043038</name>
</gene>
<evidence type="ECO:0000313" key="15">
    <source>
        <dbReference type="EMBL" id="MED6208223.1"/>
    </source>
</evidence>
<reference evidence="15 16" key="1">
    <citation type="journal article" date="2023" name="Plants (Basel)">
        <title>Bridging the Gap: Combining Genomics and Transcriptomics Approaches to Understand Stylosanthes scabra, an Orphan Legume from the Brazilian Caatinga.</title>
        <authorList>
            <person name="Ferreira-Neto J.R.C."/>
            <person name="da Silva M.D."/>
            <person name="Binneck E."/>
            <person name="de Melo N.F."/>
            <person name="da Silva R.H."/>
            <person name="de Melo A.L.T.M."/>
            <person name="Pandolfi V."/>
            <person name="Bustamante F.O."/>
            <person name="Brasileiro-Vidal A.C."/>
            <person name="Benko-Iseppon A.M."/>
        </authorList>
    </citation>
    <scope>NUCLEOTIDE SEQUENCE [LARGE SCALE GENOMIC DNA]</scope>
    <source>
        <tissue evidence="15">Leaves</tissue>
    </source>
</reference>
<keyword evidence="9" id="KW-0862">Zinc</keyword>
<comment type="catalytic activity">
    <reaction evidence="1">
        <text>S-ubiquitinyl-[E2 ubiquitin-conjugating enzyme]-L-cysteine + [acceptor protein]-L-lysine = [E2 ubiquitin-conjugating enzyme]-L-cysteine + N(6)-ubiquitinyl-[acceptor protein]-L-lysine.</text>
        <dbReference type="EC" id="2.3.2.27"/>
    </reaction>
</comment>
<evidence type="ECO:0000256" key="6">
    <source>
        <dbReference type="ARBA" id="ARBA00022723"/>
    </source>
</evidence>
<keyword evidence="16" id="KW-1185">Reference proteome</keyword>
<dbReference type="PANTHER" id="PTHR45977:SF13">
    <property type="entry name" value="GB|AAF27103.1"/>
    <property type="match status" value="1"/>
</dbReference>
<feature type="region of interest" description="Disordered" evidence="13">
    <location>
        <begin position="45"/>
        <end position="89"/>
    </location>
</feature>
<proteinExistence type="predicted"/>
<sequence>MPSNRGRGHHPRSIWSKLCFSNPSWDSDDDDLELDHIFYVYSPAPSVQIHQPPPPPEPESDLEFPSSQQLPPPPPPPPPPPLPLMPSPVVHGRRMANEAVRTIGLIDIFSEQLRDQLSNCPICTDEFEMGEIVCMLPCNHAFCFSCINRWLETSLTCPVCRKELGNNVSHRHIWGDYFSRHGEEFEAFNRAVSDENSEEDEQYDSANDEIDDDFIMERIRIL</sequence>